<dbReference type="GO" id="GO:0014826">
    <property type="term" value="P:vein smooth muscle contraction"/>
    <property type="evidence" value="ECO:0007669"/>
    <property type="project" value="Ensembl"/>
</dbReference>
<feature type="domain" description="Endothelin-like toxin" evidence="14">
    <location>
        <begin position="88"/>
        <end position="109"/>
    </location>
</feature>
<keyword evidence="8" id="KW-1015">Disulfide bond</keyword>
<evidence type="ECO:0000256" key="12">
    <source>
        <dbReference type="SAM" id="MobiDB-lite"/>
    </source>
</evidence>
<dbReference type="GO" id="GO:0005615">
    <property type="term" value="C:extracellular space"/>
    <property type="evidence" value="ECO:0007669"/>
    <property type="project" value="Ensembl"/>
</dbReference>
<evidence type="ECO:0000256" key="8">
    <source>
        <dbReference type="ARBA" id="ARBA00023157"/>
    </source>
</evidence>
<evidence type="ECO:0000313" key="15">
    <source>
        <dbReference type="Ensembl" id="ENSMICP00000045481.1"/>
    </source>
</evidence>
<dbReference type="GO" id="GO:0006874">
    <property type="term" value="P:intracellular calcium ion homeostasis"/>
    <property type="evidence" value="ECO:0007669"/>
    <property type="project" value="Ensembl"/>
</dbReference>
<dbReference type="PROSITE" id="PS00270">
    <property type="entry name" value="ENDOTHELIN"/>
    <property type="match status" value="1"/>
</dbReference>
<feature type="compositionally biased region" description="Basic and acidic residues" evidence="12">
    <location>
        <begin position="176"/>
        <end position="197"/>
    </location>
</feature>
<feature type="chain" id="PRO_5034735067" description="Endothelin-3" evidence="13">
    <location>
        <begin position="19"/>
        <end position="222"/>
    </location>
</feature>
<dbReference type="GO" id="GO:0007411">
    <property type="term" value="P:axon guidance"/>
    <property type="evidence" value="ECO:0007669"/>
    <property type="project" value="Ensembl"/>
</dbReference>
<keyword evidence="9" id="KW-0839">Vasoconstrictor</keyword>
<dbReference type="GO" id="GO:0043410">
    <property type="term" value="P:positive regulation of MAPK cascade"/>
    <property type="evidence" value="ECO:0007669"/>
    <property type="project" value="Ensembl"/>
</dbReference>
<dbReference type="SMART" id="SM00272">
    <property type="entry name" value="END"/>
    <property type="match status" value="2"/>
</dbReference>
<evidence type="ECO:0000256" key="10">
    <source>
        <dbReference type="ARBA" id="ARBA00040198"/>
    </source>
</evidence>
<dbReference type="PANTHER" id="PTHR13874:SF11">
    <property type="entry name" value="ENDOTHELIN-3"/>
    <property type="match status" value="1"/>
</dbReference>
<dbReference type="Proteomes" id="UP000694394">
    <property type="component" value="Chromosome 18"/>
</dbReference>
<dbReference type="GO" id="GO:0030593">
    <property type="term" value="P:neutrophil chemotaxis"/>
    <property type="evidence" value="ECO:0007669"/>
    <property type="project" value="Ensembl"/>
</dbReference>
<feature type="domain" description="Endothelin-like toxin" evidence="14">
    <location>
        <begin position="150"/>
        <end position="171"/>
    </location>
</feature>
<feature type="region of interest" description="Disordered" evidence="12">
    <location>
        <begin position="175"/>
        <end position="222"/>
    </location>
</feature>
<organism evidence="15 16">
    <name type="scientific">Microcebus murinus</name>
    <name type="common">Gray mouse lemur</name>
    <name type="synonym">Lemur murinus</name>
    <dbReference type="NCBI Taxonomy" id="30608"/>
    <lineage>
        <taxon>Eukaryota</taxon>
        <taxon>Metazoa</taxon>
        <taxon>Chordata</taxon>
        <taxon>Craniata</taxon>
        <taxon>Vertebrata</taxon>
        <taxon>Euteleostomi</taxon>
        <taxon>Mammalia</taxon>
        <taxon>Eutheria</taxon>
        <taxon>Euarchontoglires</taxon>
        <taxon>Primates</taxon>
        <taxon>Strepsirrhini</taxon>
        <taxon>Lemuriformes</taxon>
        <taxon>Cheirogaleidae</taxon>
        <taxon>Microcebus</taxon>
    </lineage>
</organism>
<keyword evidence="5" id="KW-0165">Cleavage on pair of basic residues</keyword>
<evidence type="ECO:0000256" key="3">
    <source>
        <dbReference type="ARBA" id="ARBA00010959"/>
    </source>
</evidence>
<accession>A0A8C5Y3T7</accession>
<dbReference type="GO" id="GO:0030318">
    <property type="term" value="P:melanocyte differentiation"/>
    <property type="evidence" value="ECO:0007669"/>
    <property type="project" value="Ensembl"/>
</dbReference>
<reference evidence="15" key="1">
    <citation type="submission" date="2016-12" db="EMBL/GenBank/DDBJ databases">
        <title>Mouse lemur reference genome and diversity panel.</title>
        <authorList>
            <person name="Harris R."/>
            <person name="Larsen P."/>
            <person name="Liu Y."/>
            <person name="Hughes D.S."/>
            <person name="Murali S."/>
            <person name="Raveendran M."/>
            <person name="Korchina V."/>
            <person name="Wang M."/>
            <person name="Jhangiani S."/>
            <person name="Bandaranaike D."/>
            <person name="Bellair M."/>
            <person name="Blankenburg K."/>
            <person name="Chao H."/>
            <person name="Dahdouli M."/>
            <person name="Dinh H."/>
            <person name="Doddapaneni H."/>
            <person name="English A."/>
            <person name="Firestine M."/>
            <person name="Gnanaolivu R."/>
            <person name="Gross S."/>
            <person name="Hernandez B."/>
            <person name="Javaid M."/>
            <person name="Jayaseelan J."/>
            <person name="Jones J."/>
            <person name="Khan Z."/>
            <person name="Kovar C."/>
            <person name="Kurapati P."/>
            <person name="Le B."/>
            <person name="Lee S."/>
            <person name="Li M."/>
            <person name="Mathew T."/>
            <person name="Narasimhan A."/>
            <person name="Ngo D."/>
            <person name="Nguyen L."/>
            <person name="Okwuonu G."/>
            <person name="Ongeri F."/>
            <person name="Osuji N."/>
            <person name="Pu L.-L."/>
            <person name="Puazo M."/>
            <person name="Quiroz J."/>
            <person name="Raj R."/>
            <person name="Rajbhandari K."/>
            <person name="Reid J.G."/>
            <person name="Santibanez J."/>
            <person name="Sexton D."/>
            <person name="Skinner E."/>
            <person name="Vee V."/>
            <person name="Weissenberger G."/>
            <person name="Wu Y."/>
            <person name="Xin Y."/>
            <person name="Han Y."/>
            <person name="Campbell C."/>
            <person name="Brown A."/>
            <person name="Sullivan B."/>
            <person name="Shelton J."/>
            <person name="Brown S."/>
            <person name="Dudchenko O."/>
            <person name="Machol I."/>
            <person name="Durand N."/>
            <person name="Shamim M."/>
            <person name="Lieberman A."/>
            <person name="Muzny D.M."/>
            <person name="Richards S."/>
            <person name="Yoder A."/>
            <person name="Worley K.C."/>
            <person name="Rogers J."/>
            <person name="Gibbs R.A."/>
        </authorList>
    </citation>
    <scope>NUCLEOTIDE SEQUENCE [LARGE SCALE GENOMIC DNA]</scope>
</reference>
<dbReference type="GO" id="GO:0007166">
    <property type="term" value="P:cell surface receptor signaling pathway"/>
    <property type="evidence" value="ECO:0007669"/>
    <property type="project" value="Ensembl"/>
</dbReference>
<evidence type="ECO:0000256" key="11">
    <source>
        <dbReference type="ARBA" id="ARBA00041850"/>
    </source>
</evidence>
<dbReference type="GO" id="GO:0071805">
    <property type="term" value="P:potassium ion transmembrane transport"/>
    <property type="evidence" value="ECO:0007669"/>
    <property type="project" value="Ensembl"/>
</dbReference>
<dbReference type="GO" id="GO:0048070">
    <property type="term" value="P:regulation of developmental pigmentation"/>
    <property type="evidence" value="ECO:0007669"/>
    <property type="project" value="Ensembl"/>
</dbReference>
<keyword evidence="4" id="KW-0964">Secreted</keyword>
<dbReference type="GO" id="GO:0045597">
    <property type="term" value="P:positive regulation of cell differentiation"/>
    <property type="evidence" value="ECO:0007669"/>
    <property type="project" value="Ensembl"/>
</dbReference>
<dbReference type="PANTHER" id="PTHR13874">
    <property type="entry name" value="ENDOTHELIN"/>
    <property type="match status" value="1"/>
</dbReference>
<proteinExistence type="inferred from homology"/>
<evidence type="ECO:0000256" key="5">
    <source>
        <dbReference type="ARBA" id="ARBA00022685"/>
    </source>
</evidence>
<gene>
    <name evidence="15" type="primary">EDN3</name>
</gene>
<reference evidence="15" key="2">
    <citation type="submission" date="2025-08" db="UniProtKB">
        <authorList>
            <consortium name="Ensembl"/>
        </authorList>
    </citation>
    <scope>IDENTIFICATION</scope>
</reference>
<dbReference type="GO" id="GO:0008284">
    <property type="term" value="P:positive regulation of cell population proliferation"/>
    <property type="evidence" value="ECO:0007669"/>
    <property type="project" value="Ensembl"/>
</dbReference>
<evidence type="ECO:0000313" key="16">
    <source>
        <dbReference type="Proteomes" id="UP000694394"/>
    </source>
</evidence>
<dbReference type="GO" id="GO:0046887">
    <property type="term" value="P:positive regulation of hormone secretion"/>
    <property type="evidence" value="ECO:0007669"/>
    <property type="project" value="Ensembl"/>
</dbReference>
<dbReference type="GO" id="GO:0008283">
    <property type="term" value="P:cell population proliferation"/>
    <property type="evidence" value="ECO:0007669"/>
    <property type="project" value="Ensembl"/>
</dbReference>
<dbReference type="GO" id="GO:0001755">
    <property type="term" value="P:neural crest cell migration"/>
    <property type="evidence" value="ECO:0007669"/>
    <property type="project" value="Ensembl"/>
</dbReference>
<dbReference type="GeneTree" id="ENSGT00950000183053"/>
<dbReference type="GO" id="GO:0019229">
    <property type="term" value="P:regulation of vasoconstriction"/>
    <property type="evidence" value="ECO:0007669"/>
    <property type="project" value="InterPro"/>
</dbReference>
<name>A0A8C5Y3T7_MICMU</name>
<evidence type="ECO:0000256" key="2">
    <source>
        <dbReference type="ARBA" id="ARBA00004613"/>
    </source>
</evidence>
<comment type="similarity">
    <text evidence="3">Belongs to the endothelin/sarafotoxin family.</text>
</comment>
<dbReference type="Ensembl" id="ENSMICT00000058739.1">
    <property type="protein sequence ID" value="ENSMICP00000045481.1"/>
    <property type="gene ID" value="ENSMICG00000042154.1"/>
</dbReference>
<dbReference type="GO" id="GO:0051649">
    <property type="term" value="P:establishment of localization in cell"/>
    <property type="evidence" value="ECO:0007669"/>
    <property type="project" value="Ensembl"/>
</dbReference>
<dbReference type="GO" id="GO:0031708">
    <property type="term" value="F:endothelin B receptor binding"/>
    <property type="evidence" value="ECO:0007669"/>
    <property type="project" value="Ensembl"/>
</dbReference>
<comment type="subcellular location">
    <subcellularLocation>
        <location evidence="2">Secreted</location>
    </subcellularLocation>
</comment>
<dbReference type="InterPro" id="IPR020475">
    <property type="entry name" value="Endothelin"/>
</dbReference>
<dbReference type="GO" id="GO:0030072">
    <property type="term" value="P:peptide hormone secretion"/>
    <property type="evidence" value="ECO:0007669"/>
    <property type="project" value="Ensembl"/>
</dbReference>
<dbReference type="InterPro" id="IPR001928">
    <property type="entry name" value="Endothln-like_toxin"/>
</dbReference>
<evidence type="ECO:0000259" key="14">
    <source>
        <dbReference type="SMART" id="SM00272"/>
    </source>
</evidence>
<dbReference type="GO" id="GO:0002690">
    <property type="term" value="P:positive regulation of leukocyte chemotaxis"/>
    <property type="evidence" value="ECO:0007669"/>
    <property type="project" value="Ensembl"/>
</dbReference>
<sequence>MEPGLWLLFGLTVTSAAAAGFVPPQPGDAGRSGVLQVPPAATSEGDLEETRAGLRGWTVAPVIAVQGPSPGQEEQEAEEGPEHHRSRRCTCFTYKDKECVYYCHLDIIWINTPEQTVPYGLSNYRGSFRGKRSVGPLWGSWQPSKQTPLRCACVGRDDKACVHFCSQTLDISSHSRTAERPDKEEEEKARGALDLHHPKLMPSSGRHCRSPARPAAFLEGAP</sequence>
<keyword evidence="7" id="KW-0838">Vasoactive</keyword>
<evidence type="ECO:0000256" key="1">
    <source>
        <dbReference type="ARBA" id="ARBA00003023"/>
    </source>
</evidence>
<dbReference type="GO" id="GO:0010468">
    <property type="term" value="P:regulation of gene expression"/>
    <property type="evidence" value="ECO:0007669"/>
    <property type="project" value="Ensembl"/>
</dbReference>
<dbReference type="AlphaFoldDB" id="A0A8C5Y3T7"/>
<dbReference type="PRINTS" id="PR00365">
    <property type="entry name" value="ENDOTHELIN"/>
</dbReference>
<dbReference type="InterPro" id="IPR019764">
    <property type="entry name" value="Endothelin_toxin_CS"/>
</dbReference>
<evidence type="ECO:0000256" key="6">
    <source>
        <dbReference type="ARBA" id="ARBA00022729"/>
    </source>
</evidence>
<dbReference type="GO" id="GO:0048675">
    <property type="term" value="P:axon extension"/>
    <property type="evidence" value="ECO:0007669"/>
    <property type="project" value="Ensembl"/>
</dbReference>
<evidence type="ECO:0000256" key="7">
    <source>
        <dbReference type="ARBA" id="ARBA00022858"/>
    </source>
</evidence>
<dbReference type="GO" id="GO:1901381">
    <property type="term" value="P:positive regulation of potassium ion transmembrane transport"/>
    <property type="evidence" value="ECO:0007669"/>
    <property type="project" value="Ensembl"/>
</dbReference>
<dbReference type="Pfam" id="PF00322">
    <property type="entry name" value="Endothelin"/>
    <property type="match status" value="1"/>
</dbReference>
<dbReference type="GO" id="GO:0005179">
    <property type="term" value="F:hormone activity"/>
    <property type="evidence" value="ECO:0007669"/>
    <property type="project" value="Ensembl"/>
</dbReference>
<dbReference type="EMBL" id="ABDC03021964">
    <property type="status" value="NOT_ANNOTATED_CDS"/>
    <property type="molecule type" value="Genomic_DNA"/>
</dbReference>
<evidence type="ECO:0000256" key="4">
    <source>
        <dbReference type="ARBA" id="ARBA00022525"/>
    </source>
</evidence>
<evidence type="ECO:0000256" key="9">
    <source>
        <dbReference type="ARBA" id="ARBA00023322"/>
    </source>
</evidence>
<dbReference type="GO" id="GO:0045840">
    <property type="term" value="P:positive regulation of mitotic nuclear division"/>
    <property type="evidence" value="ECO:0007669"/>
    <property type="project" value="Ensembl"/>
</dbReference>
<reference evidence="15" key="3">
    <citation type="submission" date="2025-09" db="UniProtKB">
        <authorList>
            <consortium name="Ensembl"/>
        </authorList>
    </citation>
    <scope>IDENTIFICATION</scope>
</reference>
<dbReference type="GO" id="GO:0003100">
    <property type="term" value="P:regulation of systemic arterial blood pressure by endothelin"/>
    <property type="evidence" value="ECO:0007669"/>
    <property type="project" value="Ensembl"/>
</dbReference>
<protein>
    <recommendedName>
        <fullName evidence="10">Endothelin-3</fullName>
    </recommendedName>
    <alternativeName>
        <fullName evidence="11">Preproendothelin-3</fullName>
    </alternativeName>
</protein>
<dbReference type="GO" id="GO:0010961">
    <property type="term" value="P:intracellular magnesium ion homeostasis"/>
    <property type="evidence" value="ECO:0007669"/>
    <property type="project" value="Ensembl"/>
</dbReference>
<comment type="function">
    <text evidence="1">Endothelins are endothelium-derived vasoconstrictor peptides.</text>
</comment>
<keyword evidence="16" id="KW-1185">Reference proteome</keyword>
<dbReference type="GO" id="GO:0010460">
    <property type="term" value="P:positive regulation of heart rate"/>
    <property type="evidence" value="ECO:0007669"/>
    <property type="project" value="Ensembl"/>
</dbReference>
<keyword evidence="6 13" id="KW-0732">Signal</keyword>
<evidence type="ECO:0000256" key="13">
    <source>
        <dbReference type="SAM" id="SignalP"/>
    </source>
</evidence>
<feature type="signal peptide" evidence="13">
    <location>
        <begin position="1"/>
        <end position="18"/>
    </location>
</feature>